<dbReference type="CDD" id="cd00048">
    <property type="entry name" value="DSRM_SF"/>
    <property type="match status" value="1"/>
</dbReference>
<dbReference type="PROSITE" id="PS50020">
    <property type="entry name" value="WW_DOMAIN_2"/>
    <property type="match status" value="1"/>
</dbReference>
<dbReference type="SMART" id="SM00358">
    <property type="entry name" value="DSRM"/>
    <property type="match status" value="2"/>
</dbReference>
<dbReference type="GO" id="GO:0020037">
    <property type="term" value="F:heme binding"/>
    <property type="evidence" value="ECO:0007669"/>
    <property type="project" value="InterPro"/>
</dbReference>
<dbReference type="PANTHER" id="PTHR13482">
    <property type="entry name" value="MICRORNA PROCESSOR COMPLEX SUBUNIT DGCR8"/>
    <property type="match status" value="1"/>
</dbReference>
<dbReference type="InterPro" id="IPR001202">
    <property type="entry name" value="WW_dom"/>
</dbReference>
<dbReference type="GO" id="GO:0031053">
    <property type="term" value="P:primary miRNA processing"/>
    <property type="evidence" value="ECO:0007669"/>
    <property type="project" value="InterPro"/>
</dbReference>
<evidence type="ECO:0000259" key="3">
    <source>
        <dbReference type="PROSITE" id="PS50137"/>
    </source>
</evidence>
<protein>
    <recommendedName>
        <fullName evidence="6">WW domain-containing protein</fullName>
    </recommendedName>
</protein>
<dbReference type="InParanoid" id="A0A024GLE0"/>
<dbReference type="Proteomes" id="UP000053237">
    <property type="component" value="Unassembled WGS sequence"/>
</dbReference>
<dbReference type="CDD" id="cd00201">
    <property type="entry name" value="WW"/>
    <property type="match status" value="1"/>
</dbReference>
<keyword evidence="1" id="KW-0694">RNA-binding</keyword>
<dbReference type="Gene3D" id="3.30.160.20">
    <property type="match status" value="2"/>
</dbReference>
<reference evidence="4 5" key="1">
    <citation type="submission" date="2012-05" db="EMBL/GenBank/DDBJ databases">
        <title>Recombination and specialization in a pathogen metapopulation.</title>
        <authorList>
            <person name="Gardiner A."/>
            <person name="Kemen E."/>
            <person name="Schultz-Larsen T."/>
            <person name="MacLean D."/>
            <person name="Van Oosterhout C."/>
            <person name="Jones J.D.G."/>
        </authorList>
    </citation>
    <scope>NUCLEOTIDE SEQUENCE [LARGE SCALE GENOMIC DNA]</scope>
    <source>
        <strain evidence="4 5">Ac Nc2</strain>
    </source>
</reference>
<dbReference type="STRING" id="65357.A0A024GLE0"/>
<dbReference type="PROSITE" id="PS50137">
    <property type="entry name" value="DS_RBD"/>
    <property type="match status" value="1"/>
</dbReference>
<comment type="caution">
    <text evidence="4">The sequence shown here is derived from an EMBL/GenBank/DDBJ whole genome shotgun (WGS) entry which is preliminary data.</text>
</comment>
<evidence type="ECO:0000256" key="1">
    <source>
        <dbReference type="PROSITE-ProRule" id="PRU00266"/>
    </source>
</evidence>
<dbReference type="InterPro" id="IPR036020">
    <property type="entry name" value="WW_dom_sf"/>
</dbReference>
<dbReference type="PANTHER" id="PTHR13482:SF3">
    <property type="entry name" value="MICROPROCESSOR COMPLEX SUBUNIT DGCR8"/>
    <property type="match status" value="1"/>
</dbReference>
<dbReference type="OrthoDB" id="112668at2759"/>
<dbReference type="Gene3D" id="2.20.70.10">
    <property type="match status" value="1"/>
</dbReference>
<dbReference type="InterPro" id="IPR040375">
    <property type="entry name" value="DGCR8"/>
</dbReference>
<dbReference type="GO" id="GO:0070877">
    <property type="term" value="C:microprocessor complex"/>
    <property type="evidence" value="ECO:0007669"/>
    <property type="project" value="InterPro"/>
</dbReference>
<sequence>MNNVNDTTVALSASEGHKLSTDTSECSEYDSVLPEGWVEMLHDSGIRFFVHEKTKVVCWSRPYRIGSCNSEADFDAFARSHLPPLNIFRSCNENEVHETHKHSHFDHTLLPTSESSIKRIVGIGKLHETIDVFNTILVNGVRIENPEGKSAKALLRDYIVAALRCTPRYEFSKNDDLINPVTCAIYVHEKRYSMESRPSKVLAREAAVESALKKLIPDFQKLLVKKDTNACEKSVDYTDQMMSYGMDSKSMSLEDFKQLSMSDDRVLSACLALSIRTPAQVLQEYQNRNRGISVVYNTLMTEKNGCNSFKTVASCGKKAGEGVGSTKRISKQLAAQALLARLHERSPYKSYYDIADLYSSLAKAMPQQTSTDTNEIEATADQNDMQFRNRKRSRDFVDDLNCVVQQTRTSRRHAIAQEMSDEEEDVCETNKSLSHAARSDHNGRRVWIKHSRRPSRPVSYHVKR</sequence>
<accession>A0A024GLE0</accession>
<proteinExistence type="predicted"/>
<dbReference type="SUPFAM" id="SSF51045">
    <property type="entry name" value="WW domain"/>
    <property type="match status" value="1"/>
</dbReference>
<dbReference type="AlphaFoldDB" id="A0A024GLE0"/>
<evidence type="ECO:0000259" key="2">
    <source>
        <dbReference type="PROSITE" id="PS50020"/>
    </source>
</evidence>
<organism evidence="4 5">
    <name type="scientific">Albugo candida</name>
    <dbReference type="NCBI Taxonomy" id="65357"/>
    <lineage>
        <taxon>Eukaryota</taxon>
        <taxon>Sar</taxon>
        <taxon>Stramenopiles</taxon>
        <taxon>Oomycota</taxon>
        <taxon>Peronosporomycetes</taxon>
        <taxon>Albuginales</taxon>
        <taxon>Albuginaceae</taxon>
        <taxon>Albugo</taxon>
    </lineage>
</organism>
<dbReference type="InterPro" id="IPR014720">
    <property type="entry name" value="dsRBD_dom"/>
</dbReference>
<dbReference type="SMART" id="SM00456">
    <property type="entry name" value="WW"/>
    <property type="match status" value="1"/>
</dbReference>
<feature type="domain" description="WW" evidence="2">
    <location>
        <begin position="31"/>
        <end position="64"/>
    </location>
</feature>
<gene>
    <name evidence="4" type="ORF">BN9_085410</name>
</gene>
<feature type="domain" description="DRBM" evidence="3">
    <location>
        <begin position="277"/>
        <end position="344"/>
    </location>
</feature>
<name>A0A024GLE0_9STRA</name>
<dbReference type="SUPFAM" id="SSF54768">
    <property type="entry name" value="dsRNA-binding domain-like"/>
    <property type="match status" value="2"/>
</dbReference>
<dbReference type="GO" id="GO:0070878">
    <property type="term" value="F:primary miRNA binding"/>
    <property type="evidence" value="ECO:0007669"/>
    <property type="project" value="TreeGrafter"/>
</dbReference>
<evidence type="ECO:0000313" key="5">
    <source>
        <dbReference type="Proteomes" id="UP000053237"/>
    </source>
</evidence>
<dbReference type="Pfam" id="PF00035">
    <property type="entry name" value="dsrm"/>
    <property type="match status" value="1"/>
</dbReference>
<keyword evidence="5" id="KW-1185">Reference proteome</keyword>
<evidence type="ECO:0000313" key="4">
    <source>
        <dbReference type="EMBL" id="CCI47534.1"/>
    </source>
</evidence>
<evidence type="ECO:0008006" key="6">
    <source>
        <dbReference type="Google" id="ProtNLM"/>
    </source>
</evidence>
<dbReference type="EMBL" id="CAIX01000173">
    <property type="protein sequence ID" value="CCI47534.1"/>
    <property type="molecule type" value="Genomic_DNA"/>
</dbReference>
<dbReference type="GO" id="GO:0003725">
    <property type="term" value="F:double-stranded RNA binding"/>
    <property type="evidence" value="ECO:0007669"/>
    <property type="project" value="TreeGrafter"/>
</dbReference>
<dbReference type="GO" id="GO:0042802">
    <property type="term" value="F:identical protein binding"/>
    <property type="evidence" value="ECO:0007669"/>
    <property type="project" value="InterPro"/>
</dbReference>